<keyword evidence="3" id="KW-0732">Signal</keyword>
<evidence type="ECO:0000259" key="4">
    <source>
        <dbReference type="Pfam" id="PF00080"/>
    </source>
</evidence>
<evidence type="ECO:0000256" key="1">
    <source>
        <dbReference type="ARBA" id="ARBA00010457"/>
    </source>
</evidence>
<name>A0A937RJ11_9ACTN</name>
<dbReference type="PROSITE" id="PS51257">
    <property type="entry name" value="PROKAR_LIPOPROTEIN"/>
    <property type="match status" value="1"/>
</dbReference>
<evidence type="ECO:0000256" key="3">
    <source>
        <dbReference type="SAM" id="SignalP"/>
    </source>
</evidence>
<comment type="caution">
    <text evidence="5">The sequence shown here is derived from an EMBL/GenBank/DDBJ whole genome shotgun (WGS) entry which is preliminary data.</text>
</comment>
<feature type="domain" description="Superoxide dismutase copper/zinc binding" evidence="4">
    <location>
        <begin position="96"/>
        <end position="208"/>
    </location>
</feature>
<feature type="chain" id="PRO_5039227142" evidence="3">
    <location>
        <begin position="19"/>
        <end position="211"/>
    </location>
</feature>
<dbReference type="InterPro" id="IPR001424">
    <property type="entry name" value="SOD_Cu_Zn_dom"/>
</dbReference>
<dbReference type="Proteomes" id="UP000604475">
    <property type="component" value="Unassembled WGS sequence"/>
</dbReference>
<feature type="signal peptide" evidence="3">
    <location>
        <begin position="1"/>
        <end position="18"/>
    </location>
</feature>
<dbReference type="SUPFAM" id="SSF49329">
    <property type="entry name" value="Cu,Zn superoxide dismutase-like"/>
    <property type="match status" value="1"/>
</dbReference>
<feature type="compositionally biased region" description="Low complexity" evidence="2">
    <location>
        <begin position="31"/>
        <end position="55"/>
    </location>
</feature>
<sequence>MRRTRASLVTAGVTTVLALPILTACGSSGESPAASAQTPSASTTSTASPGTTTSPAPTIVLAEFAPYHPGAQAITYDPARVPAGADVAVVSVRDAGRTRTALAVRGLPPNQKFGAHAHANACGEDPAAAGSHYQHRADPKQPSVNPDYANPRNEIWLDFTTDAAGSARSDSTVDWTFGDNPPKSVVIHAEHTATDPGHAGQAGGRLACVDF</sequence>
<comment type="similarity">
    <text evidence="1">Belongs to the Cu-Zn superoxide dismutase family.</text>
</comment>
<organism evidence="5 6">
    <name type="scientific">Frankia nepalensis</name>
    <dbReference type="NCBI Taxonomy" id="1836974"/>
    <lineage>
        <taxon>Bacteria</taxon>
        <taxon>Bacillati</taxon>
        <taxon>Actinomycetota</taxon>
        <taxon>Actinomycetes</taxon>
        <taxon>Frankiales</taxon>
        <taxon>Frankiaceae</taxon>
        <taxon>Frankia</taxon>
    </lineage>
</organism>
<gene>
    <name evidence="5" type="ORF">I7412_28715</name>
</gene>
<dbReference type="Pfam" id="PF00080">
    <property type="entry name" value="Sod_Cu"/>
    <property type="match status" value="1"/>
</dbReference>
<dbReference type="GO" id="GO:0006801">
    <property type="term" value="P:superoxide metabolic process"/>
    <property type="evidence" value="ECO:0007669"/>
    <property type="project" value="InterPro"/>
</dbReference>
<dbReference type="InterPro" id="IPR036423">
    <property type="entry name" value="SOD-like_Cu/Zn_dom_sf"/>
</dbReference>
<reference evidence="5" key="1">
    <citation type="submission" date="2020-12" db="EMBL/GenBank/DDBJ databases">
        <title>Genomic characterization of non-nitrogen-fixing Frankia strains.</title>
        <authorList>
            <person name="Carlos-Shanley C."/>
            <person name="Guerra T."/>
            <person name="Hahn D."/>
        </authorList>
    </citation>
    <scope>NUCLEOTIDE SEQUENCE</scope>
    <source>
        <strain evidence="5">CN6</strain>
    </source>
</reference>
<proteinExistence type="inferred from homology"/>
<accession>A0A937RJ11</accession>
<dbReference type="AlphaFoldDB" id="A0A937RJ11"/>
<feature type="region of interest" description="Disordered" evidence="2">
    <location>
        <begin position="28"/>
        <end position="55"/>
    </location>
</feature>
<keyword evidence="6" id="KW-1185">Reference proteome</keyword>
<dbReference type="EMBL" id="JAEACQ010000259">
    <property type="protein sequence ID" value="MBL7631072.1"/>
    <property type="molecule type" value="Genomic_DNA"/>
</dbReference>
<dbReference type="GO" id="GO:0046872">
    <property type="term" value="F:metal ion binding"/>
    <property type="evidence" value="ECO:0007669"/>
    <property type="project" value="InterPro"/>
</dbReference>
<dbReference type="Gene3D" id="2.60.40.200">
    <property type="entry name" value="Superoxide dismutase, copper/zinc binding domain"/>
    <property type="match status" value="1"/>
</dbReference>
<dbReference type="RefSeq" id="WP_203001555.1">
    <property type="nucleotide sequence ID" value="NZ_JADWYU010000119.1"/>
</dbReference>
<evidence type="ECO:0000256" key="2">
    <source>
        <dbReference type="SAM" id="MobiDB-lite"/>
    </source>
</evidence>
<evidence type="ECO:0000313" key="5">
    <source>
        <dbReference type="EMBL" id="MBL7631072.1"/>
    </source>
</evidence>
<protein>
    <submittedName>
        <fullName evidence="5">Superoxide dismutase family protein</fullName>
    </submittedName>
</protein>
<evidence type="ECO:0000313" key="6">
    <source>
        <dbReference type="Proteomes" id="UP000604475"/>
    </source>
</evidence>